<evidence type="ECO:0000313" key="1">
    <source>
        <dbReference type="EMBL" id="QQP37862.1"/>
    </source>
</evidence>
<accession>A0A7T8GU77</accession>
<dbReference type="OrthoDB" id="158357at2759"/>
<dbReference type="GO" id="GO:0000285">
    <property type="term" value="F:1-phosphatidylinositol-3-phosphate 5-kinase activity"/>
    <property type="evidence" value="ECO:0007669"/>
    <property type="project" value="TreeGrafter"/>
</dbReference>
<dbReference type="PANTHER" id="PTHR45748:SF7">
    <property type="entry name" value="1-PHOSPHATIDYLINOSITOL 3-PHOSPHATE 5-KINASE-RELATED"/>
    <property type="match status" value="1"/>
</dbReference>
<dbReference type="GO" id="GO:0046854">
    <property type="term" value="P:phosphatidylinositol phosphate biosynthetic process"/>
    <property type="evidence" value="ECO:0007669"/>
    <property type="project" value="TreeGrafter"/>
</dbReference>
<dbReference type="PANTHER" id="PTHR45748">
    <property type="entry name" value="1-PHOSPHATIDYLINOSITOL 3-PHOSPHATE 5-KINASE-RELATED"/>
    <property type="match status" value="1"/>
</dbReference>
<keyword evidence="2" id="KW-1185">Reference proteome</keyword>
<feature type="non-terminal residue" evidence="1">
    <location>
        <position position="454"/>
    </location>
</feature>
<dbReference type="AlphaFoldDB" id="A0A7T8GU77"/>
<organism evidence="1 2">
    <name type="scientific">Caligus rogercresseyi</name>
    <name type="common">Sea louse</name>
    <dbReference type="NCBI Taxonomy" id="217165"/>
    <lineage>
        <taxon>Eukaryota</taxon>
        <taxon>Metazoa</taxon>
        <taxon>Ecdysozoa</taxon>
        <taxon>Arthropoda</taxon>
        <taxon>Crustacea</taxon>
        <taxon>Multicrustacea</taxon>
        <taxon>Hexanauplia</taxon>
        <taxon>Copepoda</taxon>
        <taxon>Siphonostomatoida</taxon>
        <taxon>Caligidae</taxon>
        <taxon>Caligus</taxon>
    </lineage>
</organism>
<evidence type="ECO:0000313" key="2">
    <source>
        <dbReference type="Proteomes" id="UP000595437"/>
    </source>
</evidence>
<name>A0A7T8GU77_CALRO</name>
<proteinExistence type="predicted"/>
<gene>
    <name evidence="1" type="ORF">FKW44_018277</name>
</gene>
<sequence length="454" mass="50550">GTLTYQAKLILSSAGISVVQNVKLDLLEKISRHFRSPHPHFSGLITQSAGSRKLQVLQKSHSREKLGCTIILRGASKSTLSKVKRLIKYTALLLNNKVYEKSFLENQFPPPSTLSMSLSSHLLNQSLSGILTTGNRRKKGKSKLNLMKTPESDWGEVLANFRAGASDRPLSSESHGGPRIFNLQRQSTIKPSALPITPAQAHTHSLLLLFASIQGLSLLLHISKCGRHQLLRSQRSPLGTFLETFCFGQSAFCPNNSCSASLKDHIRRFCLDEGIINLFIQPLVSPIAPAESSGENGTAWTARSSDLSWSFNRIAPRLSAPIRFINAHYMLSKDGLVATFKYSRAKPFLTALPPNKISIAPTALQALSLLWTLRLNDLQVVGGSPLSDKYMELSLKYEDHYKEFRKGMDAVKSLMEKIEDVSIGEERRVKHRLSTRRQLIGLKQSLSDRSRVWK</sequence>
<reference evidence="2" key="1">
    <citation type="submission" date="2021-01" db="EMBL/GenBank/DDBJ databases">
        <title>Caligus Genome Assembly.</title>
        <authorList>
            <person name="Gallardo-Escarate C."/>
        </authorList>
    </citation>
    <scope>NUCLEOTIDE SEQUENCE [LARGE SCALE GENOMIC DNA]</scope>
</reference>
<protein>
    <submittedName>
        <fullName evidence="1">Uncharacterized protein</fullName>
    </submittedName>
</protein>
<dbReference type="GO" id="GO:0010008">
    <property type="term" value="C:endosome membrane"/>
    <property type="evidence" value="ECO:0007669"/>
    <property type="project" value="TreeGrafter"/>
</dbReference>
<dbReference type="EMBL" id="CP045901">
    <property type="protein sequence ID" value="QQP37862.1"/>
    <property type="molecule type" value="Genomic_DNA"/>
</dbReference>
<feature type="non-terminal residue" evidence="1">
    <location>
        <position position="1"/>
    </location>
</feature>
<dbReference type="Proteomes" id="UP000595437">
    <property type="component" value="Chromosome 12"/>
</dbReference>